<dbReference type="Proteomes" id="UP000199205">
    <property type="component" value="Unassembled WGS sequence"/>
</dbReference>
<name>A0A1C3US45_9HYPH</name>
<sequence length="96" mass="10658">MRHSGLLTLNIAVDGQHDEAEQFYLVKAPKPRSSPTPANARPSLTQAIADVIKAYDRLEKAHHSRDERAARIALEKAARKLRLAANTTPQTHKIRG</sequence>
<dbReference type="AlphaFoldDB" id="A0A1C3US45"/>
<organism evidence="1 2">
    <name type="scientific">Rhizobium lusitanum</name>
    <dbReference type="NCBI Taxonomy" id="293958"/>
    <lineage>
        <taxon>Bacteria</taxon>
        <taxon>Pseudomonadati</taxon>
        <taxon>Pseudomonadota</taxon>
        <taxon>Alphaproteobacteria</taxon>
        <taxon>Hyphomicrobiales</taxon>
        <taxon>Rhizobiaceae</taxon>
        <taxon>Rhizobium/Agrobacterium group</taxon>
        <taxon>Rhizobium</taxon>
    </lineage>
</organism>
<gene>
    <name evidence="1" type="ORF">GA0061101_103247</name>
</gene>
<evidence type="ECO:0000313" key="1">
    <source>
        <dbReference type="EMBL" id="SCB18316.1"/>
    </source>
</evidence>
<proteinExistence type="predicted"/>
<reference evidence="1 2" key="1">
    <citation type="submission" date="2016-08" db="EMBL/GenBank/DDBJ databases">
        <authorList>
            <person name="Seilhamer J.J."/>
        </authorList>
    </citation>
    <scope>NUCLEOTIDE SEQUENCE [LARGE SCALE GENOMIC DNA]</scope>
    <source>
        <strain evidence="1 2">P1-7</strain>
    </source>
</reference>
<protein>
    <submittedName>
        <fullName evidence="1">Uncharacterized protein</fullName>
    </submittedName>
</protein>
<accession>A0A1C3US45</accession>
<evidence type="ECO:0000313" key="2">
    <source>
        <dbReference type="Proteomes" id="UP000199205"/>
    </source>
</evidence>
<dbReference type="EMBL" id="FMAF01000003">
    <property type="protein sequence ID" value="SCB18316.1"/>
    <property type="molecule type" value="Genomic_DNA"/>
</dbReference>